<dbReference type="AlphaFoldDB" id="U4L4H4"/>
<organism evidence="2 3">
    <name type="scientific">Pyronema omphalodes (strain CBS 100304)</name>
    <name type="common">Pyronema confluens</name>
    <dbReference type="NCBI Taxonomy" id="1076935"/>
    <lineage>
        <taxon>Eukaryota</taxon>
        <taxon>Fungi</taxon>
        <taxon>Dikarya</taxon>
        <taxon>Ascomycota</taxon>
        <taxon>Pezizomycotina</taxon>
        <taxon>Pezizomycetes</taxon>
        <taxon>Pezizales</taxon>
        <taxon>Pyronemataceae</taxon>
        <taxon>Pyronema</taxon>
    </lineage>
</organism>
<accession>U4L4H4</accession>
<sequence length="121" mass="14267">MKSHYSKHTRTSCSGEKREYIQASWEFYSVSTIAEWNVKAQLHFVIRWFNILALPIFQQIKTTSRAVLSREHIVWQYIRSGDIQSLQWLLRKGVVVVVLIMFQSTILFSSNHTTQSFTTRL</sequence>
<reference evidence="2 3" key="1">
    <citation type="journal article" date="2013" name="PLoS Genet.">
        <title>The genome and development-dependent transcriptomes of Pyronema confluens: a window into fungal evolution.</title>
        <authorList>
            <person name="Traeger S."/>
            <person name="Altegoer F."/>
            <person name="Freitag M."/>
            <person name="Gabaldon T."/>
            <person name="Kempken F."/>
            <person name="Kumar A."/>
            <person name="Marcet-Houben M."/>
            <person name="Poggeler S."/>
            <person name="Stajich J.E."/>
            <person name="Nowrousian M."/>
        </authorList>
    </citation>
    <scope>NUCLEOTIDE SEQUENCE [LARGE SCALE GENOMIC DNA]</scope>
    <source>
        <strain evidence="3">CBS 100304</strain>
        <tissue evidence="2">Vegetative mycelium</tissue>
    </source>
</reference>
<keyword evidence="1" id="KW-0472">Membrane</keyword>
<keyword evidence="1" id="KW-1133">Transmembrane helix</keyword>
<evidence type="ECO:0000256" key="1">
    <source>
        <dbReference type="SAM" id="Phobius"/>
    </source>
</evidence>
<name>U4L4H4_PYROM</name>
<evidence type="ECO:0000313" key="2">
    <source>
        <dbReference type="EMBL" id="CCX04925.1"/>
    </source>
</evidence>
<keyword evidence="3" id="KW-1185">Reference proteome</keyword>
<evidence type="ECO:0000313" key="3">
    <source>
        <dbReference type="Proteomes" id="UP000018144"/>
    </source>
</evidence>
<dbReference type="EMBL" id="HF935220">
    <property type="protein sequence ID" value="CCX04925.1"/>
    <property type="molecule type" value="Genomic_DNA"/>
</dbReference>
<feature type="transmembrane region" description="Helical" evidence="1">
    <location>
        <begin position="89"/>
        <end position="108"/>
    </location>
</feature>
<keyword evidence="1" id="KW-0812">Transmembrane</keyword>
<gene>
    <name evidence="2" type="ORF">PCON_04044</name>
</gene>
<proteinExistence type="predicted"/>
<dbReference type="Proteomes" id="UP000018144">
    <property type="component" value="Unassembled WGS sequence"/>
</dbReference>
<protein>
    <submittedName>
        <fullName evidence="2">Uncharacterized protein</fullName>
    </submittedName>
</protein>